<dbReference type="InterPro" id="IPR018062">
    <property type="entry name" value="HTH_AraC-typ_CS"/>
</dbReference>
<evidence type="ECO:0000256" key="2">
    <source>
        <dbReference type="ARBA" id="ARBA00023125"/>
    </source>
</evidence>
<dbReference type="PROSITE" id="PS01124">
    <property type="entry name" value="HTH_ARAC_FAMILY_2"/>
    <property type="match status" value="1"/>
</dbReference>
<reference evidence="6" key="1">
    <citation type="submission" date="2023-07" db="EMBL/GenBank/DDBJ databases">
        <title>Conexibacter stalactiti sp. nov., isolated from stalactites in a lava cave and emended description of the genus Conexibacter.</title>
        <authorList>
            <person name="Lee S.D."/>
        </authorList>
    </citation>
    <scope>NUCLEOTIDE SEQUENCE [LARGE SCALE GENOMIC DNA]</scope>
    <source>
        <strain evidence="6">KCTC 39840</strain>
    </source>
</reference>
<comment type="caution">
    <text evidence="5">The sequence shown here is derived from an EMBL/GenBank/DDBJ whole genome shotgun (WGS) entry which is preliminary data.</text>
</comment>
<name>A0ABU4HZ29_9ACTN</name>
<dbReference type="InterPro" id="IPR050204">
    <property type="entry name" value="AraC_XylS_family_regulators"/>
</dbReference>
<dbReference type="Gene3D" id="1.10.10.60">
    <property type="entry name" value="Homeodomain-like"/>
    <property type="match status" value="2"/>
</dbReference>
<evidence type="ECO:0000256" key="3">
    <source>
        <dbReference type="ARBA" id="ARBA00023163"/>
    </source>
</evidence>
<dbReference type="Pfam" id="PF12833">
    <property type="entry name" value="HTH_18"/>
    <property type="match status" value="1"/>
</dbReference>
<keyword evidence="2" id="KW-0238">DNA-binding</keyword>
<proteinExistence type="predicted"/>
<accession>A0ABU4HZ29</accession>
<dbReference type="InterPro" id="IPR018060">
    <property type="entry name" value="HTH_AraC"/>
</dbReference>
<evidence type="ECO:0000313" key="6">
    <source>
        <dbReference type="Proteomes" id="UP001284601"/>
    </source>
</evidence>
<dbReference type="InterPro" id="IPR009057">
    <property type="entry name" value="Homeodomain-like_sf"/>
</dbReference>
<sequence length="310" mass="33206">MDALAGLLDGPRARGAFLLRSVLDPPWSLRIADEAPLTLVAVVRGSAWLWFDDEEPVALAEGAVAIVRGPDPYVVADDPGTAPQALILPGQRCVTPDGEELLEMTQLGVRTWGNDLGGGTVLLTGTYQFDGEVGGRLLRALPRLIVLGDGDSASPLVPLLAEEIGRDAPGQEAVLDRLLDLLLITLLREWLARPEAEAPAWYRAYGDPIVGRALRLLHGEPARPWTVALLADEVGVSRATLARRFNELVGEPPMAYLTDWRITLAADLLRDPGATIGSVALQVGYSTPFALSAAFKRVRGVSPQQHRAAA</sequence>
<keyword evidence="6" id="KW-1185">Reference proteome</keyword>
<gene>
    <name evidence="5" type="ORF">R7226_29730</name>
</gene>
<evidence type="ECO:0000313" key="5">
    <source>
        <dbReference type="EMBL" id="MDW5598578.1"/>
    </source>
</evidence>
<dbReference type="PANTHER" id="PTHR46796">
    <property type="entry name" value="HTH-TYPE TRANSCRIPTIONAL ACTIVATOR RHAS-RELATED"/>
    <property type="match status" value="1"/>
</dbReference>
<dbReference type="PROSITE" id="PS00041">
    <property type="entry name" value="HTH_ARAC_FAMILY_1"/>
    <property type="match status" value="1"/>
</dbReference>
<keyword evidence="3" id="KW-0804">Transcription</keyword>
<dbReference type="InterPro" id="IPR032783">
    <property type="entry name" value="AraC_lig"/>
</dbReference>
<keyword evidence="1" id="KW-0805">Transcription regulation</keyword>
<dbReference type="RefSeq" id="WP_318601107.1">
    <property type="nucleotide sequence ID" value="NZ_JAWSTH010000153.1"/>
</dbReference>
<dbReference type="SMART" id="SM00342">
    <property type="entry name" value="HTH_ARAC"/>
    <property type="match status" value="1"/>
</dbReference>
<evidence type="ECO:0000256" key="1">
    <source>
        <dbReference type="ARBA" id="ARBA00023015"/>
    </source>
</evidence>
<dbReference type="SUPFAM" id="SSF46689">
    <property type="entry name" value="Homeodomain-like"/>
    <property type="match status" value="2"/>
</dbReference>
<dbReference type="Pfam" id="PF12852">
    <property type="entry name" value="Cupin_6"/>
    <property type="match status" value="1"/>
</dbReference>
<feature type="domain" description="HTH araC/xylS-type" evidence="4">
    <location>
        <begin position="211"/>
        <end position="309"/>
    </location>
</feature>
<dbReference type="EMBL" id="JAWSTH010000153">
    <property type="protein sequence ID" value="MDW5598578.1"/>
    <property type="molecule type" value="Genomic_DNA"/>
</dbReference>
<evidence type="ECO:0000259" key="4">
    <source>
        <dbReference type="PROSITE" id="PS01124"/>
    </source>
</evidence>
<dbReference type="PANTHER" id="PTHR46796:SF13">
    <property type="entry name" value="HTH-TYPE TRANSCRIPTIONAL ACTIVATOR RHAS"/>
    <property type="match status" value="1"/>
</dbReference>
<organism evidence="5 6">
    <name type="scientific">Conexibacter stalactiti</name>
    <dbReference type="NCBI Taxonomy" id="1940611"/>
    <lineage>
        <taxon>Bacteria</taxon>
        <taxon>Bacillati</taxon>
        <taxon>Actinomycetota</taxon>
        <taxon>Thermoleophilia</taxon>
        <taxon>Solirubrobacterales</taxon>
        <taxon>Conexibacteraceae</taxon>
        <taxon>Conexibacter</taxon>
    </lineage>
</organism>
<dbReference type="Proteomes" id="UP001284601">
    <property type="component" value="Unassembled WGS sequence"/>
</dbReference>
<protein>
    <submittedName>
        <fullName evidence="5">AraC family transcriptional regulator</fullName>
    </submittedName>
</protein>